<protein>
    <submittedName>
        <fullName evidence="5">Pectate lyase</fullName>
    </submittedName>
</protein>
<sequence>MKKYFVISTVLIAVVGLMSFNLIQEERVPAFPGAEGAGKYTTGGRGGYVYTVTNLNDEGPGSLRKGIRKKGARTIVFAVSGYIDLQSRLDINNGDLTIAGQTAPGAGICLRGEGLRINADNVIIRYLRVRPGDTMQKELDAITAISQKDIIVDHCSFSWATDEVCSLYDIENLTLQYCIISESLNNSYHHKGSHGYGGIWGGQKATFHHNLLAHHKSRNPRLQGSRKHKDPDSEKVEIVNNVVYNWKSKCIYAGEEGNYSILANYFKPGPATGDKASKQILEPYAPYSYFNFCNNVVDQNNTITKNNLKGLLMPADSVSKYFVSERLFNSGIKVEKAAKAYEKVLANAGANLYRDLVDEKIIADVKKGSAEGEFNGIINSQEEVGGWPEIISEEAPVDTDGDGIPDEWEIKHELNPNDKEDGSQYKLEKYYTNLEMYLNSLLKQVL</sequence>
<keyword evidence="3 5" id="KW-0456">Lyase</keyword>
<reference evidence="5 6" key="1">
    <citation type="journal article" date="2015" name="Int. J. Syst. Evol. Microbiol.">
        <title>Carboxylicivirga linearis sp. nov., isolated from a sea cucumber culture pond.</title>
        <authorList>
            <person name="Wang F.Q."/>
            <person name="Zhou Y.X."/>
            <person name="Lin X.Z."/>
            <person name="Chen G.J."/>
            <person name="Du Z.J."/>
        </authorList>
    </citation>
    <scope>NUCLEOTIDE SEQUENCE [LARGE SCALE GENOMIC DNA]</scope>
    <source>
        <strain evidence="5 6">FB218</strain>
    </source>
</reference>
<dbReference type="PANTHER" id="PTHR42970:SF1">
    <property type="entry name" value="PECTATE LYASE C-RELATED"/>
    <property type="match status" value="1"/>
</dbReference>
<feature type="domain" description="Pectate lyase" evidence="4">
    <location>
        <begin position="45"/>
        <end position="272"/>
    </location>
</feature>
<dbReference type="RefSeq" id="WP_212215664.1">
    <property type="nucleotide sequence ID" value="NZ_JAGUCO010000005.1"/>
</dbReference>
<evidence type="ECO:0000259" key="4">
    <source>
        <dbReference type="SMART" id="SM00656"/>
    </source>
</evidence>
<dbReference type="Proteomes" id="UP000708576">
    <property type="component" value="Unassembled WGS sequence"/>
</dbReference>
<dbReference type="GO" id="GO:0016829">
    <property type="term" value="F:lyase activity"/>
    <property type="evidence" value="ECO:0007669"/>
    <property type="project" value="UniProtKB-KW"/>
</dbReference>
<dbReference type="InterPro" id="IPR002022">
    <property type="entry name" value="Pec_lyase"/>
</dbReference>
<dbReference type="PANTHER" id="PTHR42970">
    <property type="entry name" value="PECTATE LYASE C-RELATED"/>
    <property type="match status" value="1"/>
</dbReference>
<evidence type="ECO:0000256" key="1">
    <source>
        <dbReference type="ARBA" id="ARBA00022723"/>
    </source>
</evidence>
<dbReference type="EMBL" id="JAGUCO010000005">
    <property type="protein sequence ID" value="MBS2098420.1"/>
    <property type="molecule type" value="Genomic_DNA"/>
</dbReference>
<evidence type="ECO:0000256" key="3">
    <source>
        <dbReference type="ARBA" id="ARBA00023239"/>
    </source>
</evidence>
<gene>
    <name evidence="5" type="ORF">KEM10_09025</name>
</gene>
<name>A0ABS5JUE2_9BACT</name>
<keyword evidence="2" id="KW-0325">Glycoprotein</keyword>
<dbReference type="InterPro" id="IPR052063">
    <property type="entry name" value="Polysaccharide_Lyase_1"/>
</dbReference>
<evidence type="ECO:0000313" key="5">
    <source>
        <dbReference type="EMBL" id="MBS2098420.1"/>
    </source>
</evidence>
<evidence type="ECO:0000313" key="6">
    <source>
        <dbReference type="Proteomes" id="UP000708576"/>
    </source>
</evidence>
<proteinExistence type="predicted"/>
<organism evidence="5 6">
    <name type="scientific">Carboxylicivirga linearis</name>
    <dbReference type="NCBI Taxonomy" id="1628157"/>
    <lineage>
        <taxon>Bacteria</taxon>
        <taxon>Pseudomonadati</taxon>
        <taxon>Bacteroidota</taxon>
        <taxon>Bacteroidia</taxon>
        <taxon>Marinilabiliales</taxon>
        <taxon>Marinilabiliaceae</taxon>
        <taxon>Carboxylicivirga</taxon>
    </lineage>
</organism>
<evidence type="ECO:0000256" key="2">
    <source>
        <dbReference type="ARBA" id="ARBA00023180"/>
    </source>
</evidence>
<dbReference type="Gene3D" id="2.160.20.10">
    <property type="entry name" value="Single-stranded right-handed beta-helix, Pectin lyase-like"/>
    <property type="match status" value="1"/>
</dbReference>
<accession>A0ABS5JUE2</accession>
<dbReference type="InterPro" id="IPR011050">
    <property type="entry name" value="Pectin_lyase_fold/virulence"/>
</dbReference>
<dbReference type="InterPro" id="IPR012334">
    <property type="entry name" value="Pectin_lyas_fold"/>
</dbReference>
<comment type="caution">
    <text evidence="5">The sequence shown here is derived from an EMBL/GenBank/DDBJ whole genome shotgun (WGS) entry which is preliminary data.</text>
</comment>
<dbReference type="SMART" id="SM00656">
    <property type="entry name" value="Amb_all"/>
    <property type="match status" value="1"/>
</dbReference>
<dbReference type="SUPFAM" id="SSF51126">
    <property type="entry name" value="Pectin lyase-like"/>
    <property type="match status" value="1"/>
</dbReference>
<keyword evidence="1" id="KW-0479">Metal-binding</keyword>
<keyword evidence="6" id="KW-1185">Reference proteome</keyword>